<dbReference type="Gene3D" id="2.40.10.120">
    <property type="match status" value="1"/>
</dbReference>
<evidence type="ECO:0000256" key="1">
    <source>
        <dbReference type="ARBA" id="ARBA00010541"/>
    </source>
</evidence>
<keyword evidence="3" id="KW-0378">Hydrolase</keyword>
<evidence type="ECO:0000256" key="4">
    <source>
        <dbReference type="ARBA" id="ARBA00022825"/>
    </source>
</evidence>
<dbReference type="PRINTS" id="PR00834">
    <property type="entry name" value="PROTEASES2C"/>
</dbReference>
<dbReference type="InterPro" id="IPR001940">
    <property type="entry name" value="Peptidase_S1C"/>
</dbReference>
<evidence type="ECO:0000256" key="3">
    <source>
        <dbReference type="ARBA" id="ARBA00022801"/>
    </source>
</evidence>
<keyword evidence="4" id="KW-0720">Serine protease</keyword>
<protein>
    <submittedName>
        <fullName evidence="7">Serine protease DegS/serine protease DegQ</fullName>
    </submittedName>
</protein>
<evidence type="ECO:0000313" key="7">
    <source>
        <dbReference type="EMBL" id="TCS94074.1"/>
    </source>
</evidence>
<evidence type="ECO:0000256" key="2">
    <source>
        <dbReference type="ARBA" id="ARBA00022670"/>
    </source>
</evidence>
<dbReference type="InterPro" id="IPR009003">
    <property type="entry name" value="Peptidase_S1_PA"/>
</dbReference>
<comment type="caution">
    <text evidence="7">The sequence shown here is derived from an EMBL/GenBank/DDBJ whole genome shotgun (WGS) entry which is preliminary data.</text>
</comment>
<dbReference type="SUPFAM" id="SSF50156">
    <property type="entry name" value="PDZ domain-like"/>
    <property type="match status" value="1"/>
</dbReference>
<keyword evidence="5" id="KW-1133">Transmembrane helix</keyword>
<keyword evidence="2 7" id="KW-0645">Protease</keyword>
<keyword evidence="5" id="KW-0472">Membrane</keyword>
<name>A0A4R3L789_9GAMM</name>
<proteinExistence type="inferred from homology"/>
<dbReference type="SUPFAM" id="SSF50494">
    <property type="entry name" value="Trypsin-like serine proteases"/>
    <property type="match status" value="1"/>
</dbReference>
<dbReference type="GO" id="GO:0006515">
    <property type="term" value="P:protein quality control for misfolded or incompletely synthesized proteins"/>
    <property type="evidence" value="ECO:0007669"/>
    <property type="project" value="TreeGrafter"/>
</dbReference>
<dbReference type="Gene3D" id="2.30.42.10">
    <property type="match status" value="1"/>
</dbReference>
<dbReference type="AlphaFoldDB" id="A0A4R3L789"/>
<dbReference type="Pfam" id="PF13365">
    <property type="entry name" value="Trypsin_2"/>
    <property type="match status" value="1"/>
</dbReference>
<evidence type="ECO:0000313" key="8">
    <source>
        <dbReference type="Proteomes" id="UP000294599"/>
    </source>
</evidence>
<dbReference type="GO" id="GO:0004252">
    <property type="term" value="F:serine-type endopeptidase activity"/>
    <property type="evidence" value="ECO:0007669"/>
    <property type="project" value="InterPro"/>
</dbReference>
<keyword evidence="8" id="KW-1185">Reference proteome</keyword>
<feature type="domain" description="PDZ" evidence="6">
    <location>
        <begin position="293"/>
        <end position="377"/>
    </location>
</feature>
<sequence>MPDPGATLVLHRPECLFHLNRVLRSVLFLLQFVVVGLAAAFVLTQLFPARGTAPNGAQNSPVAPTGPASYATAVRAATPAVVNIYANSIVTERPLVVPENMRHLFPGAFGLGAPRQRINQSLGSGVIVSPDGHVLTTYHVVAQASDIQVALHDGRVTRAQVIGSDRDTDLAVLKIEGSQLPSAQFAEPGTLQVGDVVLAIGNPFGIGQRVTMGIVSAIGNDHLNLLTYDDFIQTDAAINDGNSGGALVNANGQLVGINTAVFRFGEGIGFAIPAQAARAVLDQILAQGYVTRGWLGLDYRDPPTPTASEDGAQSTAPRGVQVTSVYRDFPGAEAGLAPGDVLLHLDGQALDGQNVLRQLEAALVPGSSARVDGLRAGVPFTVNIEVVQRPSRGN</sequence>
<reference evidence="7 8" key="1">
    <citation type="submission" date="2019-03" db="EMBL/GenBank/DDBJ databases">
        <title>Genomic Encyclopedia of Type Strains, Phase IV (KMG-IV): sequencing the most valuable type-strain genomes for metagenomic binning, comparative biology and taxonomic classification.</title>
        <authorList>
            <person name="Goeker M."/>
        </authorList>
    </citation>
    <scope>NUCLEOTIDE SEQUENCE [LARGE SCALE GENOMIC DNA]</scope>
    <source>
        <strain evidence="7 8">DSM 21944</strain>
    </source>
</reference>
<comment type="similarity">
    <text evidence="1">Belongs to the peptidase S1C family.</text>
</comment>
<dbReference type="GO" id="GO:0042597">
    <property type="term" value="C:periplasmic space"/>
    <property type="evidence" value="ECO:0007669"/>
    <property type="project" value="TreeGrafter"/>
</dbReference>
<feature type="transmembrane region" description="Helical" evidence="5">
    <location>
        <begin position="26"/>
        <end position="47"/>
    </location>
</feature>
<dbReference type="PANTHER" id="PTHR22939:SF129">
    <property type="entry name" value="SERINE PROTEASE HTRA2, MITOCHONDRIAL"/>
    <property type="match status" value="1"/>
</dbReference>
<accession>A0A4R3L789</accession>
<dbReference type="SMART" id="SM00228">
    <property type="entry name" value="PDZ"/>
    <property type="match status" value="1"/>
</dbReference>
<dbReference type="EMBL" id="SMAF01000024">
    <property type="protein sequence ID" value="TCS94074.1"/>
    <property type="molecule type" value="Genomic_DNA"/>
</dbReference>
<dbReference type="Pfam" id="PF13180">
    <property type="entry name" value="PDZ_2"/>
    <property type="match status" value="1"/>
</dbReference>
<dbReference type="Proteomes" id="UP000294599">
    <property type="component" value="Unassembled WGS sequence"/>
</dbReference>
<organism evidence="7 8">
    <name type="scientific">Pseudofulvimonas gallinarii</name>
    <dbReference type="NCBI Taxonomy" id="634155"/>
    <lineage>
        <taxon>Bacteria</taxon>
        <taxon>Pseudomonadati</taxon>
        <taxon>Pseudomonadota</taxon>
        <taxon>Gammaproteobacteria</taxon>
        <taxon>Lysobacterales</taxon>
        <taxon>Rhodanobacteraceae</taxon>
        <taxon>Pseudofulvimonas</taxon>
    </lineage>
</organism>
<evidence type="ECO:0000259" key="6">
    <source>
        <dbReference type="SMART" id="SM00228"/>
    </source>
</evidence>
<gene>
    <name evidence="7" type="ORF">EDC25_12449</name>
</gene>
<dbReference type="InterPro" id="IPR036034">
    <property type="entry name" value="PDZ_sf"/>
</dbReference>
<dbReference type="InterPro" id="IPR001478">
    <property type="entry name" value="PDZ"/>
</dbReference>
<dbReference type="PANTHER" id="PTHR22939">
    <property type="entry name" value="SERINE PROTEASE FAMILY S1C HTRA-RELATED"/>
    <property type="match status" value="1"/>
</dbReference>
<keyword evidence="5" id="KW-0812">Transmembrane</keyword>
<evidence type="ECO:0000256" key="5">
    <source>
        <dbReference type="SAM" id="Phobius"/>
    </source>
</evidence>